<evidence type="ECO:0000256" key="4">
    <source>
        <dbReference type="ARBA" id="ARBA00022827"/>
    </source>
</evidence>
<dbReference type="Pfam" id="PF05199">
    <property type="entry name" value="GMC_oxred_C"/>
    <property type="match status" value="1"/>
</dbReference>
<keyword evidence="3 5" id="KW-0285">Flavoprotein</keyword>
<reference evidence="8 9" key="1">
    <citation type="submission" date="2019-02" db="EMBL/GenBank/DDBJ databases">
        <title>WGS of Pseudoxanthomonas species novum from clinical isolates.</title>
        <authorList>
            <person name="Bernier A.-M."/>
            <person name="Bernard K."/>
            <person name="Vachon A."/>
        </authorList>
    </citation>
    <scope>NUCLEOTIDE SEQUENCE [LARGE SCALE GENOMIC DNA]</scope>
    <source>
        <strain evidence="8 9">NML171200</strain>
    </source>
</reference>
<dbReference type="PANTHER" id="PTHR11552:SF147">
    <property type="entry name" value="CHOLINE DEHYDROGENASE, MITOCHONDRIAL"/>
    <property type="match status" value="1"/>
</dbReference>
<accession>A0A4Q8L815</accession>
<gene>
    <name evidence="8" type="ORF">EA660_14115</name>
</gene>
<name>A0A4Q8L815_9GAMM</name>
<comment type="cofactor">
    <cofactor evidence="1">
        <name>FAD</name>
        <dbReference type="ChEBI" id="CHEBI:57692"/>
    </cofactor>
</comment>
<dbReference type="Pfam" id="PF00732">
    <property type="entry name" value="GMC_oxred_N"/>
    <property type="match status" value="1"/>
</dbReference>
<evidence type="ECO:0000259" key="7">
    <source>
        <dbReference type="PROSITE" id="PS00624"/>
    </source>
</evidence>
<dbReference type="GO" id="GO:0050660">
    <property type="term" value="F:flavin adenine dinucleotide binding"/>
    <property type="evidence" value="ECO:0007669"/>
    <property type="project" value="InterPro"/>
</dbReference>
<evidence type="ECO:0000256" key="5">
    <source>
        <dbReference type="RuleBase" id="RU003968"/>
    </source>
</evidence>
<protein>
    <submittedName>
        <fullName evidence="8">GMC family oxidoreductase</fullName>
    </submittedName>
</protein>
<dbReference type="InterPro" id="IPR007867">
    <property type="entry name" value="GMC_OxRtase_C"/>
</dbReference>
<dbReference type="GO" id="GO:0016614">
    <property type="term" value="F:oxidoreductase activity, acting on CH-OH group of donors"/>
    <property type="evidence" value="ECO:0007669"/>
    <property type="project" value="InterPro"/>
</dbReference>
<dbReference type="Gene3D" id="3.50.50.60">
    <property type="entry name" value="FAD/NAD(P)-binding domain"/>
    <property type="match status" value="1"/>
</dbReference>
<dbReference type="InterPro" id="IPR012132">
    <property type="entry name" value="GMC_OxRdtase"/>
</dbReference>
<organism evidence="8 9">
    <name type="scientific">Pseudoxanthomonas winnipegensis</name>
    <dbReference type="NCBI Taxonomy" id="2480810"/>
    <lineage>
        <taxon>Bacteria</taxon>
        <taxon>Pseudomonadati</taxon>
        <taxon>Pseudomonadota</taxon>
        <taxon>Gammaproteobacteria</taxon>
        <taxon>Lysobacterales</taxon>
        <taxon>Lysobacteraceae</taxon>
        <taxon>Pseudoxanthomonas</taxon>
    </lineage>
</organism>
<evidence type="ECO:0000313" key="9">
    <source>
        <dbReference type="Proteomes" id="UP000292627"/>
    </source>
</evidence>
<evidence type="ECO:0000256" key="2">
    <source>
        <dbReference type="ARBA" id="ARBA00010790"/>
    </source>
</evidence>
<feature type="domain" description="Glucose-methanol-choline oxidoreductase N-terminal" evidence="6">
    <location>
        <begin position="83"/>
        <end position="106"/>
    </location>
</feature>
<dbReference type="RefSeq" id="WP_130552081.1">
    <property type="nucleotide sequence ID" value="NZ_SHMC01000005.1"/>
</dbReference>
<comment type="caution">
    <text evidence="8">The sequence shown here is derived from an EMBL/GenBank/DDBJ whole genome shotgun (WGS) entry which is preliminary data.</text>
</comment>
<dbReference type="InterPro" id="IPR036188">
    <property type="entry name" value="FAD/NAD-bd_sf"/>
</dbReference>
<evidence type="ECO:0000313" key="8">
    <source>
        <dbReference type="EMBL" id="TAA23756.1"/>
    </source>
</evidence>
<dbReference type="PROSITE" id="PS00624">
    <property type="entry name" value="GMC_OXRED_2"/>
    <property type="match status" value="1"/>
</dbReference>
<dbReference type="PROSITE" id="PS00623">
    <property type="entry name" value="GMC_OXRED_1"/>
    <property type="match status" value="1"/>
</dbReference>
<dbReference type="PIRSF" id="PIRSF000137">
    <property type="entry name" value="Alcohol_oxidase"/>
    <property type="match status" value="1"/>
</dbReference>
<dbReference type="InterPro" id="IPR000172">
    <property type="entry name" value="GMC_OxRdtase_N"/>
</dbReference>
<comment type="similarity">
    <text evidence="2 5">Belongs to the GMC oxidoreductase family.</text>
</comment>
<dbReference type="PANTHER" id="PTHR11552">
    <property type="entry name" value="GLUCOSE-METHANOL-CHOLINE GMC OXIDOREDUCTASE"/>
    <property type="match status" value="1"/>
</dbReference>
<proteinExistence type="inferred from homology"/>
<dbReference type="AlphaFoldDB" id="A0A4Q8L815"/>
<dbReference type="Gene3D" id="3.30.560.10">
    <property type="entry name" value="Glucose Oxidase, domain 3"/>
    <property type="match status" value="1"/>
</dbReference>
<dbReference type="OrthoDB" id="9785276at2"/>
<feature type="domain" description="Glucose-methanol-choline oxidoreductase N-terminal" evidence="7">
    <location>
        <begin position="255"/>
        <end position="269"/>
    </location>
</feature>
<dbReference type="SUPFAM" id="SSF51905">
    <property type="entry name" value="FAD/NAD(P)-binding domain"/>
    <property type="match status" value="1"/>
</dbReference>
<evidence type="ECO:0000259" key="6">
    <source>
        <dbReference type="PROSITE" id="PS00623"/>
    </source>
</evidence>
<dbReference type="Proteomes" id="UP000292627">
    <property type="component" value="Unassembled WGS sequence"/>
</dbReference>
<keyword evidence="4 5" id="KW-0274">FAD</keyword>
<dbReference type="SUPFAM" id="SSF54373">
    <property type="entry name" value="FAD-linked reductases, C-terminal domain"/>
    <property type="match status" value="1"/>
</dbReference>
<evidence type="ECO:0000256" key="3">
    <source>
        <dbReference type="ARBA" id="ARBA00022630"/>
    </source>
</evidence>
<dbReference type="EMBL" id="SHMC01000005">
    <property type="protein sequence ID" value="TAA23756.1"/>
    <property type="molecule type" value="Genomic_DNA"/>
</dbReference>
<evidence type="ECO:0000256" key="1">
    <source>
        <dbReference type="ARBA" id="ARBA00001974"/>
    </source>
</evidence>
<sequence>MREADYVIVGAGPAGCALAARLAAAAEKPSVILIEAGPPGPSLLSRIPAGIAALVPFRSARNYAFQTVPQAGLGGRRGYVPRGRGVGGSSLINAMIYMRGQPQDYDGWAAAGCPGWGWQDVLPLFRRSEANQRGADALHGDRGPLVVSDLASPSPVSQAFIDAALQSGYAANGDFNGPCQEGIGLYQVFQRNGARLDAGSAYLGDAARWPHLRILSDTRADRVVCEDRRATGVEVLTRHGRETIRARREVILSAGAIGSPQLLMLSGIGPGAHLAEHGIPMIHDAAGVGANLQDHLDYVGLKRMKGPGLLGFGPDTLLRGAAAFPAWRRGHGMLTSNLAEAGGFVRSAPEVDRPDLQFHFCAALVDDHARHTHLVRGVTLHVCALRPQSRGWIRLASADPAQAPLIDPNFLSAPDDVELTLRGARAVHRILDAEPLARYGGKLLYSSPHPDDAELLRLIRAHADTIYHPVGTCRMGRDAGAVVAPDLTVHGLQGLRVADASIMPTLISGNTQAPSAMIGEKAADLILGRSAA</sequence>